<dbReference type="GO" id="GO:0061621">
    <property type="term" value="P:canonical glycolysis"/>
    <property type="evidence" value="ECO:0007669"/>
    <property type="project" value="TreeGrafter"/>
</dbReference>
<dbReference type="NCBIfam" id="NF002872">
    <property type="entry name" value="PRK03202.1"/>
    <property type="match status" value="1"/>
</dbReference>
<evidence type="ECO:0000256" key="8">
    <source>
        <dbReference type="ARBA" id="ARBA00022741"/>
    </source>
</evidence>
<feature type="binding site" evidence="14">
    <location>
        <begin position="75"/>
        <end position="76"/>
    </location>
    <ligand>
        <name>ATP</name>
        <dbReference type="ChEBI" id="CHEBI:30616"/>
    </ligand>
</feature>
<comment type="catalytic activity">
    <reaction evidence="13 14">
        <text>beta-D-fructose 6-phosphate + ATP = beta-D-fructose 1,6-bisphosphate + ADP + H(+)</text>
        <dbReference type="Rhea" id="RHEA:16109"/>
        <dbReference type="ChEBI" id="CHEBI:15378"/>
        <dbReference type="ChEBI" id="CHEBI:30616"/>
        <dbReference type="ChEBI" id="CHEBI:32966"/>
        <dbReference type="ChEBI" id="CHEBI:57634"/>
        <dbReference type="ChEBI" id="CHEBI:456216"/>
        <dbReference type="EC" id="2.7.1.11"/>
    </reaction>
</comment>
<dbReference type="EMBL" id="ADMC01000018">
    <property type="protein sequence ID" value="EHP48183.1"/>
    <property type="molecule type" value="Genomic_DNA"/>
</dbReference>
<dbReference type="GO" id="GO:0042802">
    <property type="term" value="F:identical protein binding"/>
    <property type="evidence" value="ECO:0007669"/>
    <property type="project" value="TreeGrafter"/>
</dbReference>
<comment type="caution">
    <text evidence="16">The sequence shown here is derived from an EMBL/GenBank/DDBJ whole genome shotgun (WGS) entry which is preliminary data.</text>
</comment>
<evidence type="ECO:0000256" key="13">
    <source>
        <dbReference type="ARBA" id="ARBA00048070"/>
    </source>
</evidence>
<dbReference type="GO" id="GO:0016208">
    <property type="term" value="F:AMP binding"/>
    <property type="evidence" value="ECO:0007669"/>
    <property type="project" value="TreeGrafter"/>
</dbReference>
<keyword evidence="12 14" id="KW-0324">Glycolysis</keyword>
<accession>H1DG71</accession>
<dbReference type="eggNOG" id="COG0205">
    <property type="taxonomic scope" value="Bacteria"/>
</dbReference>
<keyword evidence="5 14" id="KW-0021">Allosteric enzyme</keyword>
<dbReference type="FunFam" id="3.40.50.450:FF:000001">
    <property type="entry name" value="ATP-dependent 6-phosphofructokinase"/>
    <property type="match status" value="1"/>
</dbReference>
<evidence type="ECO:0000313" key="16">
    <source>
        <dbReference type="EMBL" id="EHP48183.1"/>
    </source>
</evidence>
<comment type="subunit">
    <text evidence="14">Homotetramer.</text>
</comment>
<evidence type="ECO:0000256" key="7">
    <source>
        <dbReference type="ARBA" id="ARBA00022723"/>
    </source>
</evidence>
<comment type="caution">
    <text evidence="14">Lacks conserved residue(s) required for the propagation of feature annotation.</text>
</comment>
<dbReference type="STRING" id="742817.HMPREF9449_01257"/>
<feature type="binding site" description="in other chain" evidence="14">
    <location>
        <begin position="173"/>
        <end position="175"/>
    </location>
    <ligand>
        <name>substrate</name>
        <note>ligand shared between dimeric partners</note>
    </ligand>
</feature>
<dbReference type="GO" id="GO:0003872">
    <property type="term" value="F:6-phosphofructokinase activity"/>
    <property type="evidence" value="ECO:0007669"/>
    <property type="project" value="UniProtKB-UniRule"/>
</dbReference>
<dbReference type="GO" id="GO:0005524">
    <property type="term" value="F:ATP binding"/>
    <property type="evidence" value="ECO:0007669"/>
    <property type="project" value="UniProtKB-UniRule"/>
</dbReference>
<feature type="binding site" description="in other chain" evidence="14">
    <location>
        <begin position="256"/>
        <end position="259"/>
    </location>
    <ligand>
        <name>substrate</name>
        <note>ligand shared between dimeric partners</note>
    </ligand>
</feature>
<evidence type="ECO:0000256" key="2">
    <source>
        <dbReference type="ARBA" id="ARBA00004496"/>
    </source>
</evidence>
<dbReference type="HOGENOM" id="CLU_020655_0_1_10"/>
<feature type="binding site" evidence="14">
    <location>
        <position position="166"/>
    </location>
    <ligand>
        <name>substrate</name>
        <note>ligand shared between dimeric partners</note>
    </ligand>
</feature>
<reference evidence="16 17" key="1">
    <citation type="submission" date="2012-01" db="EMBL/GenBank/DDBJ databases">
        <title>The Genome Sequence of Odoribacter laneus YIT 12061.</title>
        <authorList>
            <consortium name="The Broad Institute Genome Sequencing Platform"/>
            <person name="Earl A."/>
            <person name="Ward D."/>
            <person name="Feldgarden M."/>
            <person name="Gevers D."/>
            <person name="Morotomi M."/>
            <person name="Young S.K."/>
            <person name="Zeng Q."/>
            <person name="Gargeya S."/>
            <person name="Fitzgerald M."/>
            <person name="Haas B."/>
            <person name="Abouelleil A."/>
            <person name="Alvarado L."/>
            <person name="Arachchi H.M."/>
            <person name="Berlin A."/>
            <person name="Chapman S.B."/>
            <person name="Gearin G."/>
            <person name="Goldberg J."/>
            <person name="Griggs A."/>
            <person name="Gujja S."/>
            <person name="Hansen M."/>
            <person name="Heiman D."/>
            <person name="Howarth C."/>
            <person name="Larimer J."/>
            <person name="Lui A."/>
            <person name="MacDonald P.J.P."/>
            <person name="McCowen C."/>
            <person name="Montmayeur A."/>
            <person name="Murphy C."/>
            <person name="Neiman D."/>
            <person name="Pearson M."/>
            <person name="Priest M."/>
            <person name="Roberts A."/>
            <person name="Saif S."/>
            <person name="Shea T."/>
            <person name="Sisk P."/>
            <person name="Stolte C."/>
            <person name="Sykes S."/>
            <person name="Wortman J."/>
            <person name="Nusbaum C."/>
            <person name="Birren B."/>
        </authorList>
    </citation>
    <scope>NUCLEOTIDE SEQUENCE [LARGE SCALE GENOMIC DNA]</scope>
    <source>
        <strain evidence="16 17">YIT 12061</strain>
    </source>
</reference>
<dbReference type="Pfam" id="PF00365">
    <property type="entry name" value="PFK"/>
    <property type="match status" value="1"/>
</dbReference>
<dbReference type="UniPathway" id="UPA00109">
    <property type="reaction ID" value="UER00182"/>
</dbReference>
<name>H1DG71_9BACT</name>
<dbReference type="InterPro" id="IPR035966">
    <property type="entry name" value="PKF_sf"/>
</dbReference>
<dbReference type="InterPro" id="IPR022953">
    <property type="entry name" value="ATP_PFK"/>
</dbReference>
<dbReference type="InterPro" id="IPR012003">
    <property type="entry name" value="ATP_PFK_prok-type"/>
</dbReference>
<dbReference type="AlphaFoldDB" id="H1DG71"/>
<feature type="binding site" evidence="14">
    <location>
        <position position="250"/>
    </location>
    <ligand>
        <name>substrate</name>
        <note>ligand shared between dimeric partners</note>
    </ligand>
</feature>
<keyword evidence="9 14" id="KW-0418">Kinase</keyword>
<dbReference type="FunFam" id="3.40.50.460:FF:000002">
    <property type="entry name" value="ATP-dependent 6-phosphofructokinase"/>
    <property type="match status" value="1"/>
</dbReference>
<dbReference type="RefSeq" id="WP_009136405.1">
    <property type="nucleotide sequence ID" value="NZ_JH594596.1"/>
</dbReference>
<feature type="binding site" evidence="14">
    <location>
        <begin position="24"/>
        <end position="28"/>
    </location>
    <ligand>
        <name>ADP</name>
        <dbReference type="ChEBI" id="CHEBI:456216"/>
        <note>allosteric activator; ligand shared between dimeric partners</note>
    </ligand>
</feature>
<feature type="binding site" description="in other chain" evidence="14">
    <location>
        <position position="226"/>
    </location>
    <ligand>
        <name>substrate</name>
        <note>ligand shared between dimeric partners</note>
    </ligand>
</feature>
<dbReference type="PANTHER" id="PTHR13697:SF4">
    <property type="entry name" value="ATP-DEPENDENT 6-PHOSPHOFRUCTOKINASE"/>
    <property type="match status" value="1"/>
</dbReference>
<evidence type="ECO:0000256" key="4">
    <source>
        <dbReference type="ARBA" id="ARBA00022490"/>
    </source>
</evidence>
<dbReference type="PRINTS" id="PR00476">
    <property type="entry name" value="PHFRCTKINASE"/>
</dbReference>
<dbReference type="PATRIC" id="fig|742817.3.peg.1335"/>
<keyword evidence="6 14" id="KW-0808">Transferase</keyword>
<comment type="cofactor">
    <cofactor evidence="1 14">
        <name>Mg(2+)</name>
        <dbReference type="ChEBI" id="CHEBI:18420"/>
    </cofactor>
</comment>
<keyword evidence="7 14" id="KW-0479">Metal-binding</keyword>
<dbReference type="HAMAP" id="MF_00339">
    <property type="entry name" value="Phosphofructokinase_I_B1"/>
    <property type="match status" value="1"/>
</dbReference>
<keyword evidence="4 14" id="KW-0963">Cytoplasm</keyword>
<feature type="binding site" description="in other chain" evidence="14">
    <location>
        <begin position="129"/>
        <end position="131"/>
    </location>
    <ligand>
        <name>substrate</name>
        <note>ligand shared between dimeric partners</note>
    </ligand>
</feature>
<dbReference type="InterPro" id="IPR012828">
    <property type="entry name" value="PFKA_ATP_prok"/>
</dbReference>
<keyword evidence="8 14" id="KW-0547">Nucleotide-binding</keyword>
<evidence type="ECO:0000256" key="10">
    <source>
        <dbReference type="ARBA" id="ARBA00022840"/>
    </source>
</evidence>
<evidence type="ECO:0000259" key="15">
    <source>
        <dbReference type="Pfam" id="PF00365"/>
    </source>
</evidence>
<gene>
    <name evidence="14" type="primary">pfkA</name>
    <name evidence="16" type="ORF">HMPREF9449_01257</name>
</gene>
<feature type="binding site" evidence="14">
    <location>
        <position position="14"/>
    </location>
    <ligand>
        <name>ATP</name>
        <dbReference type="ChEBI" id="CHEBI:30616"/>
    </ligand>
</feature>
<evidence type="ECO:0000313" key="17">
    <source>
        <dbReference type="Proteomes" id="UP000004892"/>
    </source>
</evidence>
<evidence type="ECO:0000256" key="5">
    <source>
        <dbReference type="ARBA" id="ARBA00022533"/>
    </source>
</evidence>
<proteinExistence type="inferred from homology"/>
<feature type="binding site" evidence="14">
    <location>
        <position position="106"/>
    </location>
    <ligand>
        <name>Mg(2+)</name>
        <dbReference type="ChEBI" id="CHEBI:18420"/>
        <note>catalytic</note>
    </ligand>
</feature>
<keyword evidence="17" id="KW-1185">Reference proteome</keyword>
<evidence type="ECO:0000256" key="12">
    <source>
        <dbReference type="ARBA" id="ARBA00023152"/>
    </source>
</evidence>
<dbReference type="PANTHER" id="PTHR13697">
    <property type="entry name" value="PHOSPHOFRUCTOKINASE"/>
    <property type="match status" value="1"/>
</dbReference>
<evidence type="ECO:0000256" key="3">
    <source>
        <dbReference type="ARBA" id="ARBA00004679"/>
    </source>
</evidence>
<dbReference type="PROSITE" id="PS00433">
    <property type="entry name" value="PHOSPHOFRUCTOKINASE"/>
    <property type="match status" value="1"/>
</dbReference>
<evidence type="ECO:0000256" key="1">
    <source>
        <dbReference type="ARBA" id="ARBA00001946"/>
    </source>
</evidence>
<feature type="active site" description="Proton acceptor" evidence="14">
    <location>
        <position position="131"/>
    </location>
</feature>
<dbReference type="GO" id="GO:0046872">
    <property type="term" value="F:metal ion binding"/>
    <property type="evidence" value="ECO:0007669"/>
    <property type="project" value="UniProtKB-KW"/>
</dbReference>
<feature type="domain" description="Phosphofructokinase" evidence="15">
    <location>
        <begin position="6"/>
        <end position="282"/>
    </location>
</feature>
<dbReference type="Gene3D" id="3.40.50.460">
    <property type="entry name" value="Phosphofructokinase domain"/>
    <property type="match status" value="1"/>
</dbReference>
<comment type="similarity">
    <text evidence="14">Belongs to the phosphofructokinase type A (PFKA) family. ATP-dependent PFK group I subfamily. Prokaryotic clade 'B1' sub-subfamily.</text>
</comment>
<evidence type="ECO:0000256" key="11">
    <source>
        <dbReference type="ARBA" id="ARBA00022842"/>
    </source>
</evidence>
<keyword evidence="10 14" id="KW-0067">ATP-binding</keyword>
<dbReference type="Gene3D" id="3.40.50.450">
    <property type="match status" value="1"/>
</dbReference>
<dbReference type="EC" id="2.7.1.11" evidence="14"/>
<dbReference type="PIRSF" id="PIRSF000532">
    <property type="entry name" value="ATP_PFK_prok"/>
    <property type="match status" value="1"/>
</dbReference>
<dbReference type="GO" id="GO:0006002">
    <property type="term" value="P:fructose 6-phosphate metabolic process"/>
    <property type="evidence" value="ECO:0007669"/>
    <property type="project" value="UniProtKB-UniRule"/>
</dbReference>
<evidence type="ECO:0000256" key="9">
    <source>
        <dbReference type="ARBA" id="ARBA00022777"/>
    </source>
</evidence>
<dbReference type="Proteomes" id="UP000004892">
    <property type="component" value="Unassembled WGS sequence"/>
</dbReference>
<feature type="binding site" evidence="14">
    <location>
        <begin position="105"/>
        <end position="108"/>
    </location>
    <ligand>
        <name>ATP</name>
        <dbReference type="ChEBI" id="CHEBI:30616"/>
    </ligand>
</feature>
<feature type="binding site" description="in other chain" evidence="14">
    <location>
        <begin position="189"/>
        <end position="191"/>
    </location>
    <ligand>
        <name>ADP</name>
        <dbReference type="ChEBI" id="CHEBI:456216"/>
        <note>allosteric activator; ligand shared between dimeric partners</note>
    </ligand>
</feature>
<dbReference type="NCBIfam" id="TIGR02482">
    <property type="entry name" value="PFKA_ATP"/>
    <property type="match status" value="1"/>
</dbReference>
<dbReference type="InterPro" id="IPR000023">
    <property type="entry name" value="Phosphofructokinase_dom"/>
</dbReference>
<sequence length="327" mass="34835">MGKIKRIGVLTSGGDAPGMNAAIRAVVRSAIFYGCEAYGIYGGYQGLINGDIKRLRSQDVSNIIQRGGTILKSARSTEFRTEEGRAKAAAKLAEHKIDALVVIGGDGSFSGARLLIQEHDIPVVGIPGTIDNDLYGTDSTIGYDTAVNTAVEAVDKIKDTASAHNRLFFVEVMGRDAGFIALRVAIATGAEAVLVPEIDTDITDLEHFLEKDYDPKQSSGIVIVAEGDKAGGAYNVAQKVGEAHPEYDIRVSVLGHMQRGGSPSAFDRVLASQLGVAAVDALMDDQKSIMVGIMNKEIVHVPFNKTIKNSKGLNPELLNLVKILSNR</sequence>
<dbReference type="GeneID" id="98068836"/>
<protein>
    <recommendedName>
        <fullName evidence="14">ATP-dependent 6-phosphofructokinase</fullName>
        <shortName evidence="14">ATP-PFK</shortName>
        <shortName evidence="14">Phosphofructokinase</shortName>
        <ecNumber evidence="14">2.7.1.11</ecNumber>
    </recommendedName>
    <alternativeName>
        <fullName evidence="14">Phosphohexokinase</fullName>
    </alternativeName>
</protein>
<comment type="subcellular location">
    <subcellularLocation>
        <location evidence="2 14">Cytoplasm</location>
    </subcellularLocation>
</comment>
<keyword evidence="11 14" id="KW-0460">Magnesium</keyword>
<dbReference type="InterPro" id="IPR015912">
    <property type="entry name" value="Phosphofructokinase_CS"/>
</dbReference>
<comment type="pathway">
    <text evidence="3 14">Carbohydrate degradation; glycolysis; D-glyceraldehyde 3-phosphate and glycerone phosphate from D-glucose: step 3/4.</text>
</comment>
<dbReference type="GO" id="GO:0030388">
    <property type="term" value="P:fructose 1,6-bisphosphate metabolic process"/>
    <property type="evidence" value="ECO:0007669"/>
    <property type="project" value="TreeGrafter"/>
</dbReference>
<comment type="function">
    <text evidence="14">Catalyzes the phosphorylation of D-fructose 6-phosphate to fructose 1,6-bisphosphate by ATP, the first committing step of glycolysis.</text>
</comment>
<comment type="activity regulation">
    <text evidence="14">Allosterically activated by ADP and other diphosphonucleosides, and allosterically inhibited by phosphoenolpyruvate.</text>
</comment>
<dbReference type="SUPFAM" id="SSF53784">
    <property type="entry name" value="Phosphofructokinase"/>
    <property type="match status" value="1"/>
</dbReference>
<feature type="binding site" description="in other chain" evidence="14">
    <location>
        <position position="158"/>
    </location>
    <ligand>
        <name>ADP</name>
        <dbReference type="ChEBI" id="CHEBI:456216"/>
        <note>allosteric activator; ligand shared between dimeric partners</note>
    </ligand>
</feature>
<dbReference type="GO" id="GO:0005945">
    <property type="term" value="C:6-phosphofructokinase complex"/>
    <property type="evidence" value="ECO:0007669"/>
    <property type="project" value="TreeGrafter"/>
</dbReference>
<dbReference type="GO" id="GO:0048029">
    <property type="term" value="F:monosaccharide binding"/>
    <property type="evidence" value="ECO:0007669"/>
    <property type="project" value="TreeGrafter"/>
</dbReference>
<evidence type="ECO:0000256" key="14">
    <source>
        <dbReference type="HAMAP-Rule" id="MF_00339"/>
    </source>
</evidence>
<dbReference type="GO" id="GO:0070095">
    <property type="term" value="F:fructose-6-phosphate binding"/>
    <property type="evidence" value="ECO:0007669"/>
    <property type="project" value="TreeGrafter"/>
</dbReference>
<evidence type="ECO:0000256" key="6">
    <source>
        <dbReference type="ARBA" id="ARBA00022679"/>
    </source>
</evidence>
<organism evidence="16 17">
    <name type="scientific">Odoribacter laneus YIT 12061</name>
    <dbReference type="NCBI Taxonomy" id="742817"/>
    <lineage>
        <taxon>Bacteria</taxon>
        <taxon>Pseudomonadati</taxon>
        <taxon>Bacteroidota</taxon>
        <taxon>Bacteroidia</taxon>
        <taxon>Bacteroidales</taxon>
        <taxon>Odoribacteraceae</taxon>
        <taxon>Odoribacter</taxon>
    </lineage>
</organism>